<proteinExistence type="predicted"/>
<dbReference type="Gene3D" id="3.10.350.10">
    <property type="entry name" value="LysM domain"/>
    <property type="match status" value="1"/>
</dbReference>
<protein>
    <recommendedName>
        <fullName evidence="2">LysM domain-containing protein</fullName>
    </recommendedName>
</protein>
<dbReference type="InterPro" id="IPR036779">
    <property type="entry name" value="LysM_dom_sf"/>
</dbReference>
<evidence type="ECO:0000259" key="2">
    <source>
        <dbReference type="Pfam" id="PF01476"/>
    </source>
</evidence>
<accession>A0A803P5H4</accession>
<feature type="chain" id="PRO_5030948047" description="LysM domain-containing protein" evidence="1">
    <location>
        <begin position="34"/>
        <end position="145"/>
    </location>
</feature>
<evidence type="ECO:0000256" key="1">
    <source>
        <dbReference type="SAM" id="SignalP"/>
    </source>
</evidence>
<reference evidence="3" key="1">
    <citation type="submission" date="2018-11" db="EMBL/GenBank/DDBJ databases">
        <authorList>
            <person name="Grassa J C."/>
        </authorList>
    </citation>
    <scope>NUCLEOTIDE SEQUENCE [LARGE SCALE GENOMIC DNA]</scope>
</reference>
<dbReference type="PANTHER" id="PTHR33648:SF33">
    <property type="entry name" value="PEPTIDOGLYCAN-BINDING LYSM DOMAIN PROTEIN"/>
    <property type="match status" value="1"/>
</dbReference>
<feature type="signal peptide" evidence="1">
    <location>
        <begin position="1"/>
        <end position="33"/>
    </location>
</feature>
<dbReference type="CDD" id="cd00118">
    <property type="entry name" value="LysM"/>
    <property type="match status" value="1"/>
</dbReference>
<dbReference type="EMBL" id="UZAU01000313">
    <property type="status" value="NOT_ANNOTATED_CDS"/>
    <property type="molecule type" value="Genomic_DNA"/>
</dbReference>
<keyword evidence="1" id="KW-0732">Signal</keyword>
<dbReference type="AlphaFoldDB" id="A0A803P5H4"/>
<sequence length="145" mass="16168">MVFGSSSTAMADRVSLYCALLLAVLLVMSCCESRESEIAPPKHINNHKICDEIYVVREGETLQTISERCGDPYIVEENPHIHDLDDIYPGLVIKVTPFRDRCDAIVEDHQANVVLEDHASQCSHQITTVEAVDLNPALEPSRTLH</sequence>
<name>A0A803P5H4_CANSA</name>
<dbReference type="OMA" id="CCECESI"/>
<dbReference type="EnsemblPlants" id="evm.model.03.1494">
    <property type="protein sequence ID" value="cds.evm.model.03.1494"/>
    <property type="gene ID" value="evm.TU.03.1494"/>
</dbReference>
<keyword evidence="4" id="KW-1185">Reference proteome</keyword>
<dbReference type="Proteomes" id="UP000596661">
    <property type="component" value="Chromosome 3"/>
</dbReference>
<organism evidence="3 4">
    <name type="scientific">Cannabis sativa</name>
    <name type="common">Hemp</name>
    <name type="synonym">Marijuana</name>
    <dbReference type="NCBI Taxonomy" id="3483"/>
    <lineage>
        <taxon>Eukaryota</taxon>
        <taxon>Viridiplantae</taxon>
        <taxon>Streptophyta</taxon>
        <taxon>Embryophyta</taxon>
        <taxon>Tracheophyta</taxon>
        <taxon>Spermatophyta</taxon>
        <taxon>Magnoliopsida</taxon>
        <taxon>eudicotyledons</taxon>
        <taxon>Gunneridae</taxon>
        <taxon>Pentapetalae</taxon>
        <taxon>rosids</taxon>
        <taxon>fabids</taxon>
        <taxon>Rosales</taxon>
        <taxon>Cannabaceae</taxon>
        <taxon>Cannabis</taxon>
    </lineage>
</organism>
<dbReference type="PANTHER" id="PTHR33648">
    <property type="entry name" value="EMBRYO SAC 1"/>
    <property type="match status" value="1"/>
</dbReference>
<dbReference type="InterPro" id="IPR018392">
    <property type="entry name" value="LysM"/>
</dbReference>
<dbReference type="Gramene" id="evm.model.03.1494">
    <property type="protein sequence ID" value="cds.evm.model.03.1494"/>
    <property type="gene ID" value="evm.TU.03.1494"/>
</dbReference>
<dbReference type="Pfam" id="PF01476">
    <property type="entry name" value="LysM"/>
    <property type="match status" value="1"/>
</dbReference>
<evidence type="ECO:0000313" key="4">
    <source>
        <dbReference type="Proteomes" id="UP000596661"/>
    </source>
</evidence>
<feature type="domain" description="LysM" evidence="2">
    <location>
        <begin position="54"/>
        <end position="95"/>
    </location>
</feature>
<evidence type="ECO:0000313" key="3">
    <source>
        <dbReference type="EnsemblPlants" id="cds.evm.model.03.1494"/>
    </source>
</evidence>
<reference evidence="3" key="2">
    <citation type="submission" date="2021-03" db="UniProtKB">
        <authorList>
            <consortium name="EnsemblPlants"/>
        </authorList>
    </citation>
    <scope>IDENTIFICATION</scope>
</reference>